<reference evidence="1 2" key="1">
    <citation type="journal article" date="2021" name="Front. Genet.">
        <title>Chromosome-Level Genome Assembly Reveals Significant Gene Expansion in the Toll and IMD Signaling Pathways of Dendrolimus kikuchii.</title>
        <authorList>
            <person name="Zhou J."/>
            <person name="Wu P."/>
            <person name="Xiong Z."/>
            <person name="Liu N."/>
            <person name="Zhao N."/>
            <person name="Ji M."/>
            <person name="Qiu Y."/>
            <person name="Yang B."/>
        </authorList>
    </citation>
    <scope>NUCLEOTIDE SEQUENCE [LARGE SCALE GENOMIC DNA]</scope>
    <source>
        <strain evidence="1">Ann1</strain>
    </source>
</reference>
<organism evidence="1 2">
    <name type="scientific">Dendrolimus kikuchii</name>
    <dbReference type="NCBI Taxonomy" id="765133"/>
    <lineage>
        <taxon>Eukaryota</taxon>
        <taxon>Metazoa</taxon>
        <taxon>Ecdysozoa</taxon>
        <taxon>Arthropoda</taxon>
        <taxon>Hexapoda</taxon>
        <taxon>Insecta</taxon>
        <taxon>Pterygota</taxon>
        <taxon>Neoptera</taxon>
        <taxon>Endopterygota</taxon>
        <taxon>Lepidoptera</taxon>
        <taxon>Glossata</taxon>
        <taxon>Ditrysia</taxon>
        <taxon>Bombycoidea</taxon>
        <taxon>Lasiocampidae</taxon>
        <taxon>Dendrolimus</taxon>
    </lineage>
</organism>
<sequence>MLSKVIVSFGSILNYIEKQINFQNKIKWSACLSVLFHHFFGAYWCYCYAFPVKWQSIVFVLFMIYFNLLGITAGVHRYWTHRTYKIKRGIQIFLMIAFTSAGQNSIRDWVRDHRLHHKYSDTDADPHNANRGFFFSHIGWQMLKKNQQVLTEGKKIDLSDLEDPMLRIHHKYFIYYKILLCFVLPTVTGIVLWGENWRCAVAWQCFIRYLYVLHGEMTVNSVAHIYGYRPYNKDILPVQSKFVSTWTGGEGWHNYHHMFPYDFRTSEFTEPFDVTTKFIRLLARLGWAYDLKEASPDTIKAVTLKLGDGSTHKD</sequence>
<proteinExistence type="predicted"/>
<evidence type="ECO:0000313" key="1">
    <source>
        <dbReference type="EMBL" id="KAJ0171766.1"/>
    </source>
</evidence>
<accession>A0ACC1CJL4</accession>
<gene>
    <name evidence="1" type="ORF">K1T71_012529</name>
</gene>
<protein>
    <submittedName>
        <fullName evidence="1">Uncharacterized protein</fullName>
    </submittedName>
</protein>
<keyword evidence="2" id="KW-1185">Reference proteome</keyword>
<name>A0ACC1CJL4_9NEOP</name>
<dbReference type="EMBL" id="CM034409">
    <property type="protein sequence ID" value="KAJ0171766.1"/>
    <property type="molecule type" value="Genomic_DNA"/>
</dbReference>
<dbReference type="Proteomes" id="UP000824533">
    <property type="component" value="Linkage Group LG23"/>
</dbReference>
<evidence type="ECO:0000313" key="2">
    <source>
        <dbReference type="Proteomes" id="UP000824533"/>
    </source>
</evidence>
<comment type="caution">
    <text evidence="1">The sequence shown here is derived from an EMBL/GenBank/DDBJ whole genome shotgun (WGS) entry which is preliminary data.</text>
</comment>